<comment type="caution">
    <text evidence="2">The sequence shown here is derived from an EMBL/GenBank/DDBJ whole genome shotgun (WGS) entry which is preliminary data.</text>
</comment>
<dbReference type="Proteomes" id="UP000565572">
    <property type="component" value="Unassembled WGS sequence"/>
</dbReference>
<feature type="domain" description="AB hydrolase-1" evidence="1">
    <location>
        <begin position="11"/>
        <end position="155"/>
    </location>
</feature>
<dbReference type="PANTHER" id="PTHR37017">
    <property type="entry name" value="AB HYDROLASE-1 DOMAIN-CONTAINING PROTEIN-RELATED"/>
    <property type="match status" value="1"/>
</dbReference>
<dbReference type="Gene3D" id="3.40.50.1820">
    <property type="entry name" value="alpha/beta hydrolase"/>
    <property type="match status" value="1"/>
</dbReference>
<evidence type="ECO:0000259" key="1">
    <source>
        <dbReference type="Pfam" id="PF12697"/>
    </source>
</evidence>
<dbReference type="InterPro" id="IPR029058">
    <property type="entry name" value="AB_hydrolase_fold"/>
</dbReference>
<dbReference type="Pfam" id="PF12697">
    <property type="entry name" value="Abhydrolase_6"/>
    <property type="match status" value="1"/>
</dbReference>
<evidence type="ECO:0000313" key="3">
    <source>
        <dbReference type="Proteomes" id="UP000565572"/>
    </source>
</evidence>
<dbReference type="AlphaFoldDB" id="A0A7W5JUB8"/>
<accession>A0A7W5JUB8</accession>
<name>A0A7W5JUB8_9ACTN</name>
<reference evidence="2 3" key="1">
    <citation type="submission" date="2020-08" db="EMBL/GenBank/DDBJ databases">
        <title>Sequencing the genomes of 1000 actinobacteria strains.</title>
        <authorList>
            <person name="Klenk H.-P."/>
        </authorList>
    </citation>
    <scope>NUCLEOTIDE SEQUENCE [LARGE SCALE GENOMIC DNA]</scope>
    <source>
        <strain evidence="2 3">DSM 11053</strain>
    </source>
</reference>
<evidence type="ECO:0000313" key="2">
    <source>
        <dbReference type="EMBL" id="MBB3326461.1"/>
    </source>
</evidence>
<gene>
    <name evidence="2" type="ORF">FHX39_001405</name>
</gene>
<dbReference type="EMBL" id="JACHZG010000001">
    <property type="protein sequence ID" value="MBB3326461.1"/>
    <property type="molecule type" value="Genomic_DNA"/>
</dbReference>
<dbReference type="GO" id="GO:0003824">
    <property type="term" value="F:catalytic activity"/>
    <property type="evidence" value="ECO:0007669"/>
    <property type="project" value="UniProtKB-ARBA"/>
</dbReference>
<dbReference type="InterPro" id="IPR000073">
    <property type="entry name" value="AB_hydrolase_1"/>
</dbReference>
<proteinExistence type="predicted"/>
<organism evidence="2 3">
    <name type="scientific">Microlunatus antarcticus</name>
    <dbReference type="NCBI Taxonomy" id="53388"/>
    <lineage>
        <taxon>Bacteria</taxon>
        <taxon>Bacillati</taxon>
        <taxon>Actinomycetota</taxon>
        <taxon>Actinomycetes</taxon>
        <taxon>Propionibacteriales</taxon>
        <taxon>Propionibacteriaceae</taxon>
        <taxon>Microlunatus</taxon>
    </lineage>
</organism>
<protein>
    <submittedName>
        <fullName evidence="2">Pimeloyl-ACP methyl ester carboxylesterase</fullName>
    </submittedName>
</protein>
<keyword evidence="3" id="KW-1185">Reference proteome</keyword>
<dbReference type="SUPFAM" id="SSF53474">
    <property type="entry name" value="alpha/beta-Hydrolases"/>
    <property type="match status" value="1"/>
</dbReference>
<dbReference type="PANTHER" id="PTHR37017:SF11">
    <property type="entry name" value="ESTERASE_LIPASE_THIOESTERASE DOMAIN-CONTAINING PROTEIN"/>
    <property type="match status" value="1"/>
</dbReference>
<sequence length="168" mass="17465">MISNAATGNAQVKSLVYVDAFVPDQGETLNQLTAAKPGSRLAVADPTTVFNIVPIPDGGGNVDLYVKQELFPEIFAAGISRTKAAQLAAGQRPLAAGTLSEASGAPAWKSIPSWDVIGTADQVIPPAEQEVMAKRADAHVTRVKAPHLSMVARPGTVTNVIISAARAR</sequence>
<dbReference type="InterPro" id="IPR052897">
    <property type="entry name" value="Sec-Metab_Biosynth_Hydrolase"/>
</dbReference>